<dbReference type="SUPFAM" id="SSF48452">
    <property type="entry name" value="TPR-like"/>
    <property type="match status" value="1"/>
</dbReference>
<dbReference type="PANTHER" id="PTHR44749:SF1">
    <property type="entry name" value="TETRATRICOPEPTIDE-LIKE HELICAL DOMAIN-CONTAINING PROTEIN"/>
    <property type="match status" value="1"/>
</dbReference>
<dbReference type="InterPro" id="IPR019734">
    <property type="entry name" value="TPR_rpt"/>
</dbReference>
<accession>A0AAV7JD68</accession>
<dbReference type="SMART" id="SM00028">
    <property type="entry name" value="TPR"/>
    <property type="match status" value="5"/>
</dbReference>
<proteinExistence type="predicted"/>
<dbReference type="Gene3D" id="1.25.40.10">
    <property type="entry name" value="Tetratricopeptide repeat domain"/>
    <property type="match status" value="2"/>
</dbReference>
<dbReference type="InterPro" id="IPR011990">
    <property type="entry name" value="TPR-like_helical_dom_sf"/>
</dbReference>
<dbReference type="GO" id="GO:0045892">
    <property type="term" value="P:negative regulation of DNA-templated transcription"/>
    <property type="evidence" value="ECO:0007669"/>
    <property type="project" value="InterPro"/>
</dbReference>
<name>A0AAV7JD68_9METZ</name>
<feature type="repeat" description="TPR" evidence="1">
    <location>
        <begin position="93"/>
        <end position="126"/>
    </location>
</feature>
<gene>
    <name evidence="3" type="ORF">LOD99_12537</name>
</gene>
<dbReference type="InterPro" id="IPR044650">
    <property type="entry name" value="SRFR1-like"/>
</dbReference>
<evidence type="ECO:0000313" key="3">
    <source>
        <dbReference type="EMBL" id="KAI6646415.1"/>
    </source>
</evidence>
<organism evidence="3 4">
    <name type="scientific">Oopsacas minuta</name>
    <dbReference type="NCBI Taxonomy" id="111878"/>
    <lineage>
        <taxon>Eukaryota</taxon>
        <taxon>Metazoa</taxon>
        <taxon>Porifera</taxon>
        <taxon>Hexactinellida</taxon>
        <taxon>Hexasterophora</taxon>
        <taxon>Lyssacinosida</taxon>
        <taxon>Leucopsacidae</taxon>
        <taxon>Oopsacas</taxon>
    </lineage>
</organism>
<dbReference type="Pfam" id="PF13181">
    <property type="entry name" value="TPR_8"/>
    <property type="match status" value="2"/>
</dbReference>
<keyword evidence="2" id="KW-0732">Signal</keyword>
<evidence type="ECO:0000256" key="2">
    <source>
        <dbReference type="SAM" id="SignalP"/>
    </source>
</evidence>
<dbReference type="PANTHER" id="PTHR44749">
    <property type="entry name" value="SUPPRESSOR OF RPS4-RLD 1"/>
    <property type="match status" value="1"/>
</dbReference>
<feature type="chain" id="PRO_5043967144" evidence="2">
    <location>
        <begin position="27"/>
        <end position="776"/>
    </location>
</feature>
<feature type="signal peptide" evidence="2">
    <location>
        <begin position="1"/>
        <end position="26"/>
    </location>
</feature>
<evidence type="ECO:0000256" key="1">
    <source>
        <dbReference type="PROSITE-ProRule" id="PRU00339"/>
    </source>
</evidence>
<dbReference type="PROSITE" id="PS50005">
    <property type="entry name" value="TPR"/>
    <property type="match status" value="3"/>
</dbReference>
<dbReference type="Proteomes" id="UP001165289">
    <property type="component" value="Unassembled WGS sequence"/>
</dbReference>
<dbReference type="Gene3D" id="1.10.3290.20">
    <property type="match status" value="1"/>
</dbReference>
<comment type="caution">
    <text evidence="3">The sequence shown here is derived from an EMBL/GenBank/DDBJ whole genome shotgun (WGS) entry which is preliminary data.</text>
</comment>
<keyword evidence="1" id="KW-0802">TPR repeat</keyword>
<dbReference type="EMBL" id="JAKMXF010000354">
    <property type="protein sequence ID" value="KAI6646415.1"/>
    <property type="molecule type" value="Genomic_DNA"/>
</dbReference>
<reference evidence="3 4" key="1">
    <citation type="journal article" date="2023" name="BMC Biol.">
        <title>The compact genome of the sponge Oopsacas minuta (Hexactinellida) is lacking key metazoan core genes.</title>
        <authorList>
            <person name="Santini S."/>
            <person name="Schenkelaars Q."/>
            <person name="Jourda C."/>
            <person name="Duchesne M."/>
            <person name="Belahbib H."/>
            <person name="Rocher C."/>
            <person name="Selva M."/>
            <person name="Riesgo A."/>
            <person name="Vervoort M."/>
            <person name="Leys S.P."/>
            <person name="Kodjabachian L."/>
            <person name="Le Bivic A."/>
            <person name="Borchiellini C."/>
            <person name="Claverie J.M."/>
            <person name="Renard E."/>
        </authorList>
    </citation>
    <scope>NUCLEOTIDE SEQUENCE [LARGE SCALE GENOMIC DNA]</scope>
    <source>
        <strain evidence="3">SPO-2</strain>
    </source>
</reference>
<sequence length="776" mass="88198">MCVRRYLIVFVLLTILLQSLFNLSHCGEVCDPDKELCGEEEETDSWWESPDRRSPAEMIEQEISKCTLLINMGRHLEAIGLLTSLIQVHPGFFQPYVARGSAYALEKYFDEALADMTRAIELNPTYVDSWIRRGQIRAAMGNTEGSIADLKQARIISEVEKSTGNTETMLSLEYGQYEYSKKNFSGAVSIFKNALANSKEDSTLNKMVRYHLAKTYLELGEIYKAKSLLDIVLKLDPNFLPALSEMGQVMKEFNRFKEADRYFISVIDLASERPEDTLINQKQVLLMTHLRIARFRHWAGELALTVESTKAAIDDHTGPALIEMSYYLGGAYHGLGEFHQALSGYERGLSESPTHFIYYLNEVCKQHQIYFDTPLTDYYWDALFSPQFKECYGMRRDTDECLPKSYVPLPLSTVASLNLKNTLTPNQTELLTLAKRLGTKILYNTPGFVTNRKQIISSGLAMLQSAQVMHRIIKGESIRVTGKSSSHNRVPHSFGWRDFFDILVRWRQAVEPLDPVWWIDGLTPESFKKGYGTTTPLIIGDKKNIRYFPYFNSVFNLLKYLVPLQVKLDDEQVYRIITSKTLHEVHVAMGSDVSVLSPCFSSVSPGAVMDGSRISLYYSKEESGYMFEVSTSAVPPRWKLFNLELQSAFQNITYEGPGVVTRGDALSLSLTFAYYWFQFMPLSRGSAAIGVQTINSILLAFGYEYRAAIPKGIQIDWEAMVSSRPEDFMHSLSSWLKPEYLEELGYDLMTDIPNVEDSIASLRDMFSMVNSGMVLN</sequence>
<feature type="repeat" description="TPR" evidence="1">
    <location>
        <begin position="206"/>
        <end position="239"/>
    </location>
</feature>
<dbReference type="AlphaFoldDB" id="A0AAV7JD68"/>
<keyword evidence="4" id="KW-1185">Reference proteome</keyword>
<protein>
    <submittedName>
        <fullName evidence="3">Uncharacterized protein</fullName>
    </submittedName>
</protein>
<evidence type="ECO:0000313" key="4">
    <source>
        <dbReference type="Proteomes" id="UP001165289"/>
    </source>
</evidence>
<feature type="repeat" description="TPR" evidence="1">
    <location>
        <begin position="322"/>
        <end position="355"/>
    </location>
</feature>